<gene>
    <name evidence="1" type="ORF">BSZ19_00910</name>
</gene>
<dbReference type="Proteomes" id="UP000193335">
    <property type="component" value="Unassembled WGS sequence"/>
</dbReference>
<comment type="caution">
    <text evidence="1">The sequence shown here is derived from an EMBL/GenBank/DDBJ whole genome shotgun (WGS) entry which is preliminary data.</text>
</comment>
<evidence type="ECO:0000313" key="1">
    <source>
        <dbReference type="EMBL" id="OSJ37100.1"/>
    </source>
</evidence>
<proteinExistence type="predicted"/>
<dbReference type="AlphaFoldDB" id="A0A1Y2JXZ3"/>
<sequence>MTSTTVVLIPGMLKALRLARVYGFLVERRDGLYYPGSSQPACSKALAEKMVEGGWLVKRGERYQPTEKGWHAGKAGSDVG</sequence>
<reference evidence="1 2" key="1">
    <citation type="submission" date="2017-03" db="EMBL/GenBank/DDBJ databases">
        <title>Whole genome sequences of fourteen strains of Bradyrhizobium canariense and one strain of Bradyrhizobium japonicum isolated from Lupinus (Papilionoideae: Genisteae) species in Algeria.</title>
        <authorList>
            <person name="Crovadore J."/>
            <person name="Chekireb D."/>
            <person name="Brachmann A."/>
            <person name="Chablais R."/>
            <person name="Cochard B."/>
            <person name="Lefort F."/>
        </authorList>
    </citation>
    <scope>NUCLEOTIDE SEQUENCE [LARGE SCALE GENOMIC DNA]</scope>
    <source>
        <strain evidence="1 2">UBMA197</strain>
    </source>
</reference>
<dbReference type="EMBL" id="NAFL01000135">
    <property type="protein sequence ID" value="OSJ37100.1"/>
    <property type="molecule type" value="Genomic_DNA"/>
</dbReference>
<accession>A0A1Y2JXZ3</accession>
<protein>
    <submittedName>
        <fullName evidence="1">Uncharacterized protein</fullName>
    </submittedName>
</protein>
<organism evidence="1 2">
    <name type="scientific">Bradyrhizobium japonicum</name>
    <dbReference type="NCBI Taxonomy" id="375"/>
    <lineage>
        <taxon>Bacteria</taxon>
        <taxon>Pseudomonadati</taxon>
        <taxon>Pseudomonadota</taxon>
        <taxon>Alphaproteobacteria</taxon>
        <taxon>Hyphomicrobiales</taxon>
        <taxon>Nitrobacteraceae</taxon>
        <taxon>Bradyrhizobium</taxon>
    </lineage>
</organism>
<evidence type="ECO:0000313" key="2">
    <source>
        <dbReference type="Proteomes" id="UP000193335"/>
    </source>
</evidence>
<name>A0A1Y2JXZ3_BRAJP</name>
<dbReference type="RefSeq" id="WP_085398182.1">
    <property type="nucleotide sequence ID" value="NZ_NAFL01000135.1"/>
</dbReference>